<accession>A0A9W6TZE9</accession>
<dbReference type="EMBL" id="BSXW01000458">
    <property type="protein sequence ID" value="GMF22980.1"/>
    <property type="molecule type" value="Genomic_DNA"/>
</dbReference>
<name>A0A9W6TZE9_9STRA</name>
<dbReference type="Proteomes" id="UP001165083">
    <property type="component" value="Unassembled WGS sequence"/>
</dbReference>
<gene>
    <name evidence="3" type="ORF">Plil01_000922800</name>
</gene>
<feature type="compositionally biased region" description="Low complexity" evidence="2">
    <location>
        <begin position="896"/>
        <end position="909"/>
    </location>
</feature>
<reference evidence="3" key="1">
    <citation type="submission" date="2023-04" db="EMBL/GenBank/DDBJ databases">
        <title>Phytophthora lilii NBRC 32176.</title>
        <authorList>
            <person name="Ichikawa N."/>
            <person name="Sato H."/>
            <person name="Tonouchi N."/>
        </authorList>
    </citation>
    <scope>NUCLEOTIDE SEQUENCE</scope>
    <source>
        <strain evidence="3">NBRC 32176</strain>
    </source>
</reference>
<feature type="coiled-coil region" evidence="1">
    <location>
        <begin position="423"/>
        <end position="585"/>
    </location>
</feature>
<protein>
    <submittedName>
        <fullName evidence="3">Unnamed protein product</fullName>
    </submittedName>
</protein>
<sequence>MSRTRHSSAPVTPHATAISRISCAAMEKDLRDAYAALKLLRADLVKTRRDKRALESSLSQLQLQQQSHAAPRSERLQMQLEDVRGHWRRQAAQYEAKLAAMETQKRCNHCDTEEPAPEQEDNQQEDDELQKLALLNKLHSLTATVEQQTQTMLAQQAAFALQKGELETKLEETQHKLQAEKTKTADAQVERQAAKENYEFLETQVEILKEDKRKLEEEKVKAETKMEMHAQTSSILKQQLEEKGEEQERREMMLRLEYEQKMETLVEEVSARTRQENEMRESEMKEEHTKEMSKMQEKCRCLEVELKVGWEKTKAGEESQERYSMMLQDAESALVRVREQLEASEAERAADAKQYEANLVEAQERYATTLHKLEHQLAKVQNQLIESETKRSAEANEHDAALAAASSTIRDQAEAQELHSTTLRNLQERLTEVQTQLAVSEAKVAEVTKCYEEKLEESSQRLQHQQDAQNSLLHELENNLAEVQAQLAASETKRLTEAQEHEAKMSVASEAAAQVEKTAQAVVMEKKALQQELREARQTSKLTTEEFLKCQSVMEQKTQEHLKYLAQIEEQCESLESQLLAAEDHKDRPPVATPLDSPKTLKAFHGLSDNEIVSLPPSKAWKLLRSGISEIDGFLPHLQTLASAMVDAINLCGNHADTLPALCERLESNEKEQQPILSIALSLLRFAVMLKASVEHEKTPITLKLVKAFRKRVLDALAQWYEVDDGDNDHGSIPTPTFTITSRETAIILQNWTHDRTKQIGVRRWLARMEAYPGVPPLRGVSSSRVLELPPEGCTLDLEDMTPEVKDAFRLLLIPILKQNRALHVRVFTRYTGVPETTQNQPRGEQDNCEDAEKVWAMRIHVQSAITQRRANGSTRPTPLSLAPSPHSSPSPLAPTSPASSVSSSTSSTASLRLQIIQERLQYLHNNS</sequence>
<evidence type="ECO:0000256" key="1">
    <source>
        <dbReference type="SAM" id="Coils"/>
    </source>
</evidence>
<comment type="caution">
    <text evidence="3">The sequence shown here is derived from an EMBL/GenBank/DDBJ whole genome shotgun (WGS) entry which is preliminary data.</text>
</comment>
<feature type="region of interest" description="Disordered" evidence="2">
    <location>
        <begin position="389"/>
        <end position="414"/>
    </location>
</feature>
<feature type="coiled-coil region" evidence="1">
    <location>
        <begin position="163"/>
        <end position="257"/>
    </location>
</feature>
<feature type="compositionally biased region" description="Low complexity" evidence="2">
    <location>
        <begin position="877"/>
        <end position="886"/>
    </location>
</feature>
<keyword evidence="4" id="KW-1185">Reference proteome</keyword>
<organism evidence="3 4">
    <name type="scientific">Phytophthora lilii</name>
    <dbReference type="NCBI Taxonomy" id="2077276"/>
    <lineage>
        <taxon>Eukaryota</taxon>
        <taxon>Sar</taxon>
        <taxon>Stramenopiles</taxon>
        <taxon>Oomycota</taxon>
        <taxon>Peronosporomycetes</taxon>
        <taxon>Peronosporales</taxon>
        <taxon>Peronosporaceae</taxon>
        <taxon>Phytophthora</taxon>
    </lineage>
</organism>
<feature type="compositionally biased region" description="Basic and acidic residues" evidence="2">
    <location>
        <begin position="389"/>
        <end position="400"/>
    </location>
</feature>
<feature type="region of interest" description="Disordered" evidence="2">
    <location>
        <begin position="270"/>
        <end position="292"/>
    </location>
</feature>
<dbReference type="AlphaFoldDB" id="A0A9W6TZE9"/>
<keyword evidence="1" id="KW-0175">Coiled coil</keyword>
<dbReference type="OrthoDB" id="75796at2759"/>
<proteinExistence type="predicted"/>
<evidence type="ECO:0000313" key="4">
    <source>
        <dbReference type="Proteomes" id="UP001165083"/>
    </source>
</evidence>
<evidence type="ECO:0000256" key="2">
    <source>
        <dbReference type="SAM" id="MobiDB-lite"/>
    </source>
</evidence>
<feature type="coiled-coil region" evidence="1">
    <location>
        <begin position="37"/>
        <end position="104"/>
    </location>
</feature>
<feature type="compositionally biased region" description="Polar residues" evidence="2">
    <location>
        <begin position="866"/>
        <end position="876"/>
    </location>
</feature>
<feature type="region of interest" description="Disordered" evidence="2">
    <location>
        <begin position="866"/>
        <end position="909"/>
    </location>
</feature>
<evidence type="ECO:0000313" key="3">
    <source>
        <dbReference type="EMBL" id="GMF22980.1"/>
    </source>
</evidence>